<evidence type="ECO:0000256" key="1">
    <source>
        <dbReference type="ARBA" id="ARBA00007435"/>
    </source>
</evidence>
<proteinExistence type="inferred from homology"/>
<evidence type="ECO:0000313" key="3">
    <source>
        <dbReference type="EMBL" id="RKD91986.1"/>
    </source>
</evidence>
<comment type="caution">
    <text evidence="3">The sequence shown here is derived from an EMBL/GenBank/DDBJ whole genome shotgun (WGS) entry which is preliminary data.</text>
</comment>
<dbReference type="InterPro" id="IPR035901">
    <property type="entry name" value="GIY-YIG_endonuc_sf"/>
</dbReference>
<dbReference type="PANTHER" id="PTHR34477">
    <property type="entry name" value="UPF0213 PROTEIN YHBQ"/>
    <property type="match status" value="1"/>
</dbReference>
<dbReference type="EMBL" id="RAPN01000001">
    <property type="protein sequence ID" value="RKD91986.1"/>
    <property type="molecule type" value="Genomic_DNA"/>
</dbReference>
<reference evidence="3 4" key="1">
    <citation type="submission" date="2018-09" db="EMBL/GenBank/DDBJ databases">
        <title>Genomic Encyclopedia of Archaeal and Bacterial Type Strains, Phase II (KMG-II): from individual species to whole genera.</title>
        <authorList>
            <person name="Goeker M."/>
        </authorList>
    </citation>
    <scope>NUCLEOTIDE SEQUENCE [LARGE SCALE GENOMIC DNA]</scope>
    <source>
        <strain evidence="3 4">DSM 27148</strain>
    </source>
</reference>
<sequence>MTGIAMPHNTETMTRGGYIYILTNKNHTVLYTGVTSNLTKRLYEHRTSFYKNAFTSRYNVYKLVYFEGFTSIEEAIAREKQIKGGSRQKKLELINGFNPDWNDLSGMVE</sequence>
<dbReference type="InterPro" id="IPR050190">
    <property type="entry name" value="UPF0213_domain"/>
</dbReference>
<evidence type="ECO:0000259" key="2">
    <source>
        <dbReference type="PROSITE" id="PS50164"/>
    </source>
</evidence>
<feature type="domain" description="GIY-YIG" evidence="2">
    <location>
        <begin position="15"/>
        <end position="92"/>
    </location>
</feature>
<dbReference type="SUPFAM" id="SSF82771">
    <property type="entry name" value="GIY-YIG endonuclease"/>
    <property type="match status" value="1"/>
</dbReference>
<keyword evidence="3" id="KW-0378">Hydrolase</keyword>
<dbReference type="InterPro" id="IPR000305">
    <property type="entry name" value="GIY-YIG_endonuc"/>
</dbReference>
<dbReference type="CDD" id="cd10448">
    <property type="entry name" value="GIY-YIG_unchar_3"/>
    <property type="match status" value="1"/>
</dbReference>
<dbReference type="PANTHER" id="PTHR34477:SF5">
    <property type="entry name" value="BSL5627 PROTEIN"/>
    <property type="match status" value="1"/>
</dbReference>
<dbReference type="AlphaFoldDB" id="A0A419W970"/>
<dbReference type="Proteomes" id="UP000283387">
    <property type="component" value="Unassembled WGS sequence"/>
</dbReference>
<accession>A0A419W970</accession>
<dbReference type="SMART" id="SM00465">
    <property type="entry name" value="GIYc"/>
    <property type="match status" value="1"/>
</dbReference>
<keyword evidence="3" id="KW-0255">Endonuclease</keyword>
<comment type="similarity">
    <text evidence="1">Belongs to the UPF0213 family.</text>
</comment>
<dbReference type="Gene3D" id="3.40.1440.10">
    <property type="entry name" value="GIY-YIG endonuclease"/>
    <property type="match status" value="1"/>
</dbReference>
<organism evidence="3 4">
    <name type="scientific">Mangrovibacterium diazotrophicum</name>
    <dbReference type="NCBI Taxonomy" id="1261403"/>
    <lineage>
        <taxon>Bacteria</taxon>
        <taxon>Pseudomonadati</taxon>
        <taxon>Bacteroidota</taxon>
        <taxon>Bacteroidia</taxon>
        <taxon>Marinilabiliales</taxon>
        <taxon>Prolixibacteraceae</taxon>
        <taxon>Mangrovibacterium</taxon>
    </lineage>
</organism>
<dbReference type="Pfam" id="PF01541">
    <property type="entry name" value="GIY-YIG"/>
    <property type="match status" value="1"/>
</dbReference>
<name>A0A419W970_9BACT</name>
<keyword evidence="4" id="KW-1185">Reference proteome</keyword>
<gene>
    <name evidence="3" type="ORF">BC643_2355</name>
</gene>
<keyword evidence="3" id="KW-0540">Nuclease</keyword>
<evidence type="ECO:0000313" key="4">
    <source>
        <dbReference type="Proteomes" id="UP000283387"/>
    </source>
</evidence>
<dbReference type="GO" id="GO:0004519">
    <property type="term" value="F:endonuclease activity"/>
    <property type="evidence" value="ECO:0007669"/>
    <property type="project" value="UniProtKB-KW"/>
</dbReference>
<dbReference type="PROSITE" id="PS50164">
    <property type="entry name" value="GIY_YIG"/>
    <property type="match status" value="1"/>
</dbReference>
<protein>
    <submittedName>
        <fullName evidence="3">Putative endonuclease</fullName>
    </submittedName>
</protein>